<dbReference type="InterPro" id="IPR006679">
    <property type="entry name" value="Adenine_deam"/>
</dbReference>
<dbReference type="GO" id="GO:0006146">
    <property type="term" value="P:adenine catabolic process"/>
    <property type="evidence" value="ECO:0007669"/>
    <property type="project" value="InterPro"/>
</dbReference>
<organism evidence="6 7">
    <name type="scientific">Thiorhodococcus minor</name>
    <dbReference type="NCBI Taxonomy" id="57489"/>
    <lineage>
        <taxon>Bacteria</taxon>
        <taxon>Pseudomonadati</taxon>
        <taxon>Pseudomonadota</taxon>
        <taxon>Gammaproteobacteria</taxon>
        <taxon>Chromatiales</taxon>
        <taxon>Chromatiaceae</taxon>
        <taxon>Thiorhodococcus</taxon>
    </lineage>
</organism>
<dbReference type="EMBL" id="JAAIJQ010000116">
    <property type="protein sequence ID" value="NEV64847.1"/>
    <property type="molecule type" value="Genomic_DNA"/>
</dbReference>
<evidence type="ECO:0000256" key="3">
    <source>
        <dbReference type="HAMAP-Rule" id="MF_01518"/>
    </source>
</evidence>
<feature type="domain" description="Adenine deaminase C-terminal" evidence="5">
    <location>
        <begin position="382"/>
        <end position="546"/>
    </location>
</feature>
<dbReference type="Pfam" id="PF01979">
    <property type="entry name" value="Amidohydro_1"/>
    <property type="match status" value="1"/>
</dbReference>
<evidence type="ECO:0000313" key="7">
    <source>
        <dbReference type="Proteomes" id="UP000483379"/>
    </source>
</evidence>
<evidence type="ECO:0000259" key="4">
    <source>
        <dbReference type="Pfam" id="PF01979"/>
    </source>
</evidence>
<dbReference type="AlphaFoldDB" id="A0A6M0K840"/>
<accession>A0A6M0K840</accession>
<reference evidence="6 7" key="1">
    <citation type="submission" date="2020-02" db="EMBL/GenBank/DDBJ databases">
        <title>Genome sequences of Thiorhodococcus mannitoliphagus and Thiorhodococcus minor, purple sulfur photosynthetic bacteria in the gammaproteobacterial family, Chromatiaceae.</title>
        <authorList>
            <person name="Aviles F.A."/>
            <person name="Meyer T.E."/>
            <person name="Kyndt J.A."/>
        </authorList>
    </citation>
    <scope>NUCLEOTIDE SEQUENCE [LARGE SCALE GENOMIC DNA]</scope>
    <source>
        <strain evidence="6 7">DSM 11518</strain>
    </source>
</reference>
<dbReference type="PANTHER" id="PTHR11113">
    <property type="entry name" value="N-ACETYLGLUCOSAMINE-6-PHOSPHATE DEACETYLASE"/>
    <property type="match status" value="1"/>
</dbReference>
<dbReference type="CDD" id="cd01295">
    <property type="entry name" value="AdeC"/>
    <property type="match status" value="1"/>
</dbReference>
<dbReference type="Pfam" id="PF13382">
    <property type="entry name" value="Adenine_deam_C"/>
    <property type="match status" value="1"/>
</dbReference>
<comment type="catalytic activity">
    <reaction evidence="3">
        <text>adenine + H2O + H(+) = hypoxanthine + NH4(+)</text>
        <dbReference type="Rhea" id="RHEA:23688"/>
        <dbReference type="ChEBI" id="CHEBI:15377"/>
        <dbReference type="ChEBI" id="CHEBI:15378"/>
        <dbReference type="ChEBI" id="CHEBI:16708"/>
        <dbReference type="ChEBI" id="CHEBI:17368"/>
        <dbReference type="ChEBI" id="CHEBI:28938"/>
        <dbReference type="EC" id="3.5.4.2"/>
    </reaction>
</comment>
<comment type="similarity">
    <text evidence="3">Belongs to the metallo-dependent hydrolases superfamily. Adenine deaminase family.</text>
</comment>
<dbReference type="InterPro" id="IPR026912">
    <property type="entry name" value="Adenine_deam_C"/>
</dbReference>
<dbReference type="PANTHER" id="PTHR11113:SF2">
    <property type="entry name" value="ADENINE DEAMINASE"/>
    <property type="match status" value="1"/>
</dbReference>
<comment type="caution">
    <text evidence="6">The sequence shown here is derived from an EMBL/GenBank/DDBJ whole genome shotgun (WGS) entry which is preliminary data.</text>
</comment>
<dbReference type="InterPro" id="IPR006680">
    <property type="entry name" value="Amidohydro-rel"/>
</dbReference>
<gene>
    <name evidence="3 6" type="primary">ade</name>
    <name evidence="6" type="ORF">G3446_23765</name>
</gene>
<dbReference type="SUPFAM" id="SSF51556">
    <property type="entry name" value="Metallo-dependent hydrolases"/>
    <property type="match status" value="1"/>
</dbReference>
<dbReference type="InterPro" id="IPR032466">
    <property type="entry name" value="Metal_Hydrolase"/>
</dbReference>
<evidence type="ECO:0000259" key="5">
    <source>
        <dbReference type="Pfam" id="PF13382"/>
    </source>
</evidence>
<evidence type="ECO:0000313" key="6">
    <source>
        <dbReference type="EMBL" id="NEV64847.1"/>
    </source>
</evidence>
<dbReference type="HAMAP" id="MF_01518">
    <property type="entry name" value="Adenine_deamin"/>
    <property type="match status" value="1"/>
</dbReference>
<name>A0A6M0K840_9GAMM</name>
<keyword evidence="1 3" id="KW-0378">Hydrolase</keyword>
<dbReference type="Gene3D" id="3.20.20.140">
    <property type="entry name" value="Metal-dependent hydrolases"/>
    <property type="match status" value="1"/>
</dbReference>
<protein>
    <recommendedName>
        <fullName evidence="3">Adenine deaminase</fullName>
        <shortName evidence="3">Adenase</shortName>
        <shortName evidence="3">Adenine aminase</shortName>
        <ecNumber evidence="3">3.5.4.2</ecNumber>
    </recommendedName>
</protein>
<evidence type="ECO:0000256" key="2">
    <source>
        <dbReference type="ARBA" id="ARBA00023211"/>
    </source>
</evidence>
<keyword evidence="2 3" id="KW-0464">Manganese</keyword>
<feature type="domain" description="Amidohydrolase-related" evidence="4">
    <location>
        <begin position="54"/>
        <end position="334"/>
    </location>
</feature>
<sequence length="555" mass="59402">MPQNISSHVLSSGELSVNHVDLQRRRIRAGRIRWADGIIREIEDIGPPSPEAGYLIPGFVDAHVHIESAMLPPSEFGRIALRHGTLASVSDPHEIANVLGIAGVRFMLEDAARTPFKILFGAPSCVPATPFETAGASLGTQEVAALLDEPGIGYLSEVMNFPGVLGRDPEVLAKIAAARERGLPVDGHAPGLLGAEAGAYAAAGISTDHECRTLREARDKIAAGMSILLREGSAARDFEALHPLISERPDRVMLCSDDKHPDDLVAGHIDRLAAAAIQKGQDPFDVLRCACINPCRHYGLDLGQLRVGDPMDAVLVRDLTELRPQRVWARGRLVAEEGRSLLPHLPVTPINRFKTEPIAAQALAMQADTDQLRVIDVVDGELVTHESLVEPLTSDGQAQPDTTRDLLTIAVLNRYRPAPPALGMVRGFGLKHGAIASSVAHDSHNLVAVGADRESLAAAINALIVHQGGIAVATGEGVEVLPLPLAGLMSVEDGDWVARRYAELDRQAKALGSDLRAPFMTLSFMALLVIPELKLSDLGLFDGRRFAFTELAVPA</sequence>
<comment type="cofactor">
    <cofactor evidence="3">
        <name>Mn(2+)</name>
        <dbReference type="ChEBI" id="CHEBI:29035"/>
    </cofactor>
</comment>
<dbReference type="EC" id="3.5.4.2" evidence="3"/>
<dbReference type="NCBIfam" id="TIGR01178">
    <property type="entry name" value="ade"/>
    <property type="match status" value="1"/>
</dbReference>
<keyword evidence="7" id="KW-1185">Reference proteome</keyword>
<proteinExistence type="inferred from homology"/>
<dbReference type="Proteomes" id="UP000483379">
    <property type="component" value="Unassembled WGS sequence"/>
</dbReference>
<dbReference type="GO" id="GO:0000034">
    <property type="term" value="F:adenine deaminase activity"/>
    <property type="evidence" value="ECO:0007669"/>
    <property type="project" value="UniProtKB-UniRule"/>
</dbReference>
<dbReference type="RefSeq" id="WP_164455997.1">
    <property type="nucleotide sequence ID" value="NZ_JAAIJQ010000116.1"/>
</dbReference>
<evidence type="ECO:0000256" key="1">
    <source>
        <dbReference type="ARBA" id="ARBA00022801"/>
    </source>
</evidence>